<comment type="caution">
    <text evidence="1">The sequence shown here is derived from an EMBL/GenBank/DDBJ whole genome shotgun (WGS) entry which is preliminary data.</text>
</comment>
<gene>
    <name evidence="1" type="ORF">XENOCAPTIV_010883</name>
</gene>
<reference evidence="1 2" key="1">
    <citation type="submission" date="2021-06" db="EMBL/GenBank/DDBJ databases">
        <authorList>
            <person name="Palmer J.M."/>
        </authorList>
    </citation>
    <scope>NUCLEOTIDE SEQUENCE [LARGE SCALE GENOMIC DNA]</scope>
    <source>
        <strain evidence="1 2">XC_2019</strain>
        <tissue evidence="1">Muscle</tissue>
    </source>
</reference>
<feature type="non-terminal residue" evidence="1">
    <location>
        <position position="81"/>
    </location>
</feature>
<organism evidence="1 2">
    <name type="scientific">Xenoophorus captivus</name>
    <dbReference type="NCBI Taxonomy" id="1517983"/>
    <lineage>
        <taxon>Eukaryota</taxon>
        <taxon>Metazoa</taxon>
        <taxon>Chordata</taxon>
        <taxon>Craniata</taxon>
        <taxon>Vertebrata</taxon>
        <taxon>Euteleostomi</taxon>
        <taxon>Actinopterygii</taxon>
        <taxon>Neopterygii</taxon>
        <taxon>Teleostei</taxon>
        <taxon>Neoteleostei</taxon>
        <taxon>Acanthomorphata</taxon>
        <taxon>Ovalentaria</taxon>
        <taxon>Atherinomorphae</taxon>
        <taxon>Cyprinodontiformes</taxon>
        <taxon>Goodeidae</taxon>
        <taxon>Xenoophorus</taxon>
    </lineage>
</organism>
<evidence type="ECO:0000313" key="2">
    <source>
        <dbReference type="Proteomes" id="UP001434883"/>
    </source>
</evidence>
<dbReference type="Proteomes" id="UP001434883">
    <property type="component" value="Unassembled WGS sequence"/>
</dbReference>
<name>A0ABV0S9B4_9TELE</name>
<proteinExistence type="predicted"/>
<feature type="non-terminal residue" evidence="1">
    <location>
        <position position="1"/>
    </location>
</feature>
<dbReference type="EMBL" id="JAHRIN010069572">
    <property type="protein sequence ID" value="MEQ2216112.1"/>
    <property type="molecule type" value="Genomic_DNA"/>
</dbReference>
<keyword evidence="2" id="KW-1185">Reference proteome</keyword>
<protein>
    <submittedName>
        <fullName evidence="1">Uncharacterized protein</fullName>
    </submittedName>
</protein>
<evidence type="ECO:0000313" key="1">
    <source>
        <dbReference type="EMBL" id="MEQ2216112.1"/>
    </source>
</evidence>
<sequence length="81" mass="9468">TLEAEELRKQYISPPVAREGVPLIYPEPGQPWIGRRIDYILYRETSISKLCLSMFSKARCHRRPVELSSCQQHWRQGASPR</sequence>
<accession>A0ABV0S9B4</accession>